<dbReference type="InterPro" id="IPR011251">
    <property type="entry name" value="Luciferase-like_dom"/>
</dbReference>
<dbReference type="EMBL" id="SMKR01000230">
    <property type="protein sequence ID" value="TDD14474.1"/>
    <property type="molecule type" value="Genomic_DNA"/>
</dbReference>
<keyword evidence="2" id="KW-0288">FMN</keyword>
<evidence type="ECO:0000256" key="4">
    <source>
        <dbReference type="ARBA" id="ARBA00023033"/>
    </source>
</evidence>
<reference evidence="6 7" key="1">
    <citation type="submission" date="2019-02" db="EMBL/GenBank/DDBJ databases">
        <title>Draft genome sequences of novel Actinobacteria.</title>
        <authorList>
            <person name="Sahin N."/>
            <person name="Ay H."/>
            <person name="Saygin H."/>
        </authorList>
    </citation>
    <scope>NUCLEOTIDE SEQUENCE [LARGE SCALE GENOMIC DNA]</scope>
    <source>
        <strain evidence="6 7">16K104</strain>
    </source>
</reference>
<dbReference type="InterPro" id="IPR036661">
    <property type="entry name" value="Luciferase-like_sf"/>
</dbReference>
<dbReference type="Proteomes" id="UP000295172">
    <property type="component" value="Unassembled WGS sequence"/>
</dbReference>
<comment type="caution">
    <text evidence="6">The sequence shown here is derived from an EMBL/GenBank/DDBJ whole genome shotgun (WGS) entry which is preliminary data.</text>
</comment>
<feature type="domain" description="Luciferase-like" evidence="5">
    <location>
        <begin position="14"/>
        <end position="250"/>
    </location>
</feature>
<evidence type="ECO:0000256" key="3">
    <source>
        <dbReference type="ARBA" id="ARBA00023002"/>
    </source>
</evidence>
<dbReference type="GO" id="GO:0046306">
    <property type="term" value="P:alkanesulfonate catabolic process"/>
    <property type="evidence" value="ECO:0007669"/>
    <property type="project" value="TreeGrafter"/>
</dbReference>
<dbReference type="RefSeq" id="WP_132326979.1">
    <property type="nucleotide sequence ID" value="NZ_SMKR01000230.1"/>
</dbReference>
<keyword evidence="4" id="KW-0503">Monooxygenase</keyword>
<sequence length="275" mass="30607">MRFGLDIPISGKYADPHVLADIAVQAEALGWDGVFVQDVLPLDDEPAIDPWLALAAIAMRTERVKIGAFLSPLVRRRPWQIAKQAVTLDLLSAGRVVFGAALGANEDEFRRFGEAWDPRIRAQKLDEALTVVAGMWTGEPFSFAGRHYSIDRVTSLPRPLQRPRIPVWVAAGWPHRRPLRRAAQWDGVYLMDTHQRTGERLSINDVAAISQYLIDLRTHPSTIDVAVVVDRTTTAADNRAKVDAYSSAGATWWIEGWHGQPPPLGSDRPERLARA</sequence>
<evidence type="ECO:0000256" key="1">
    <source>
        <dbReference type="ARBA" id="ARBA00022630"/>
    </source>
</evidence>
<keyword evidence="1" id="KW-0285">Flavoprotein</keyword>
<evidence type="ECO:0000259" key="5">
    <source>
        <dbReference type="Pfam" id="PF00296"/>
    </source>
</evidence>
<dbReference type="PANTHER" id="PTHR42847">
    <property type="entry name" value="ALKANESULFONATE MONOOXYGENASE"/>
    <property type="match status" value="1"/>
</dbReference>
<dbReference type="GO" id="GO:0008726">
    <property type="term" value="F:alkanesulfonate monooxygenase activity"/>
    <property type="evidence" value="ECO:0007669"/>
    <property type="project" value="TreeGrafter"/>
</dbReference>
<keyword evidence="3" id="KW-0560">Oxidoreductase</keyword>
<evidence type="ECO:0000256" key="2">
    <source>
        <dbReference type="ARBA" id="ARBA00022643"/>
    </source>
</evidence>
<dbReference type="AlphaFoldDB" id="A0A4R4WEE2"/>
<organism evidence="6 7">
    <name type="scientific">Kribbella turkmenica</name>
    <dbReference type="NCBI Taxonomy" id="2530375"/>
    <lineage>
        <taxon>Bacteria</taxon>
        <taxon>Bacillati</taxon>
        <taxon>Actinomycetota</taxon>
        <taxon>Actinomycetes</taxon>
        <taxon>Propionibacteriales</taxon>
        <taxon>Kribbellaceae</taxon>
        <taxon>Kribbella</taxon>
    </lineage>
</organism>
<dbReference type="PANTHER" id="PTHR42847:SF4">
    <property type="entry name" value="ALKANESULFONATE MONOOXYGENASE-RELATED"/>
    <property type="match status" value="1"/>
</dbReference>
<dbReference type="SUPFAM" id="SSF51679">
    <property type="entry name" value="Bacterial luciferase-like"/>
    <property type="match status" value="1"/>
</dbReference>
<dbReference type="InterPro" id="IPR050172">
    <property type="entry name" value="SsuD_RutA_monooxygenase"/>
</dbReference>
<evidence type="ECO:0000313" key="7">
    <source>
        <dbReference type="Proteomes" id="UP000295172"/>
    </source>
</evidence>
<keyword evidence="7" id="KW-1185">Reference proteome</keyword>
<protein>
    <submittedName>
        <fullName evidence="6">LLM class flavin-dependent oxidoreductase</fullName>
    </submittedName>
</protein>
<dbReference type="Pfam" id="PF00296">
    <property type="entry name" value="Bac_luciferase"/>
    <property type="match status" value="1"/>
</dbReference>
<name>A0A4R4WEE2_9ACTN</name>
<proteinExistence type="predicted"/>
<accession>A0A4R4WEE2</accession>
<evidence type="ECO:0000313" key="6">
    <source>
        <dbReference type="EMBL" id="TDD14474.1"/>
    </source>
</evidence>
<dbReference type="OrthoDB" id="5175259at2"/>
<dbReference type="Gene3D" id="3.20.20.30">
    <property type="entry name" value="Luciferase-like domain"/>
    <property type="match status" value="1"/>
</dbReference>
<gene>
    <name evidence="6" type="ORF">E1218_33035</name>
</gene>